<dbReference type="OrthoDB" id="9771863at2"/>
<dbReference type="InterPro" id="IPR027417">
    <property type="entry name" value="P-loop_NTPase"/>
</dbReference>
<evidence type="ECO:0000256" key="9">
    <source>
        <dbReference type="ARBA" id="ARBA00023136"/>
    </source>
</evidence>
<dbReference type="SUPFAM" id="SSF52540">
    <property type="entry name" value="P-loop containing nucleoside triphosphate hydrolases"/>
    <property type="match status" value="2"/>
</dbReference>
<evidence type="ECO:0000256" key="8">
    <source>
        <dbReference type="ARBA" id="ARBA00022967"/>
    </source>
</evidence>
<dbReference type="PROSITE" id="PS50893">
    <property type="entry name" value="ABC_TRANSPORTER_2"/>
    <property type="match status" value="2"/>
</dbReference>
<dbReference type="GO" id="GO:0016887">
    <property type="term" value="F:ATP hydrolysis activity"/>
    <property type="evidence" value="ECO:0007669"/>
    <property type="project" value="InterPro"/>
</dbReference>
<feature type="domain" description="ABC transporter" evidence="10">
    <location>
        <begin position="6"/>
        <end position="243"/>
    </location>
</feature>
<dbReference type="HOGENOM" id="CLU_000604_92_0_9"/>
<reference evidence="11 12" key="2">
    <citation type="journal article" date="2011" name="J. Bacteriol.">
        <title>Complete genome sequences for the anaerobic, extremely thermophilic plant biomass-degrading bacteria Caldicellulosiruptor hydrothermalis, Caldicellulosiruptor kristjanssonii, Caldicellulosiruptor kronotskyensis, Caldicellulosiruptor owensenis, and Caldicellulosiruptor lactoaceticus.</title>
        <authorList>
            <person name="Blumer-Schuette S.E."/>
            <person name="Ozdemir I."/>
            <person name="Mistry D."/>
            <person name="Lucas S."/>
            <person name="Lapidus A."/>
            <person name="Cheng J.F."/>
            <person name="Goodwin L.A."/>
            <person name="Pitluck S."/>
            <person name="Land M.L."/>
            <person name="Hauser L.J."/>
            <person name="Woyke T."/>
            <person name="Mikhailova N."/>
            <person name="Pati A."/>
            <person name="Kyrpides N.C."/>
            <person name="Ivanova N."/>
            <person name="Detter J.C."/>
            <person name="Walston-Davenport K."/>
            <person name="Han S."/>
            <person name="Adams M.W."/>
            <person name="Kelly R.M."/>
        </authorList>
    </citation>
    <scope>NUCLEOTIDE SEQUENCE [LARGE SCALE GENOMIC DNA]</scope>
    <source>
        <strain evidence="12">DSM 18901 / VKM B-2411 / 108</strain>
    </source>
</reference>
<accession>E4QDA8</accession>
<sequence>MTEYVLEARNIRKQFPGVKALNGVNFQLKKGEIHALMGENGAGKSTFIKIITGVHKADEGEIFIKGKKVEINNPNDAKKLGIAVVHQQLACYPHLSITENIFIGQELVHPFGKRLLWRDMHKKTKELLNELGVDYDPFTPMGALSIAQQEIVEIAKAISTNAEIIIMDEPTAALTKKESEELYRIIEQLKAKGTSIIFVSHRMEDVYRLADRITVFRDGQYIGTWDSDKISTQELIVAMVGREVNQLFPKKQVQIGEEILRIEGLTKTGYFRDVSFNLRKGEILALTGLVGAGRSEVCQAIAGILKPDKGKIFIEGKVVKISNPSDALRLGIGYLPEDRQEQGLIVEWEIFKNISLPVLQKFANRLWLNVNREITTANDLASKVNVKARSVFDKVSSLSGGNQQKVVVAKLLNINPKIIIMDEPTKGIDVGAKAAIHELMSELAGEGYGIIMISSEMPEVLGMADRVVVMCEGRVTAVFDRKEATQEKILEAAMTKMHV</sequence>
<dbReference type="Gene3D" id="3.40.50.300">
    <property type="entry name" value="P-loop containing nucleotide triphosphate hydrolases"/>
    <property type="match status" value="2"/>
</dbReference>
<keyword evidence="3" id="KW-1003">Cell membrane</keyword>
<keyword evidence="7" id="KW-0067">ATP-binding</keyword>
<dbReference type="CDD" id="cd03215">
    <property type="entry name" value="ABC_Carb_Monos_II"/>
    <property type="match status" value="1"/>
</dbReference>
<keyword evidence="5" id="KW-0677">Repeat</keyword>
<evidence type="ECO:0000256" key="4">
    <source>
        <dbReference type="ARBA" id="ARBA00022597"/>
    </source>
</evidence>
<keyword evidence="6" id="KW-0547">Nucleotide-binding</keyword>
<dbReference type="InterPro" id="IPR050107">
    <property type="entry name" value="ABC_carbohydrate_import_ATPase"/>
</dbReference>
<protein>
    <submittedName>
        <fullName evidence="11">ABC transporter related protein</fullName>
    </submittedName>
</protein>
<dbReference type="EMBL" id="CP002219">
    <property type="protein sequence ID" value="ADQ06403.1"/>
    <property type="molecule type" value="Genomic_DNA"/>
</dbReference>
<dbReference type="GO" id="GO:0005524">
    <property type="term" value="F:ATP binding"/>
    <property type="evidence" value="ECO:0007669"/>
    <property type="project" value="UniProtKB-KW"/>
</dbReference>
<dbReference type="InterPro" id="IPR017871">
    <property type="entry name" value="ABC_transporter-like_CS"/>
</dbReference>
<dbReference type="KEGG" id="chd:Calhy_0662"/>
<keyword evidence="2" id="KW-0813">Transport</keyword>
<dbReference type="PANTHER" id="PTHR43790">
    <property type="entry name" value="CARBOHYDRATE TRANSPORT ATP-BINDING PROTEIN MG119-RELATED"/>
    <property type="match status" value="1"/>
</dbReference>
<evidence type="ECO:0000259" key="10">
    <source>
        <dbReference type="PROSITE" id="PS50893"/>
    </source>
</evidence>
<evidence type="ECO:0000256" key="7">
    <source>
        <dbReference type="ARBA" id="ARBA00022840"/>
    </source>
</evidence>
<dbReference type="AlphaFoldDB" id="E4QDA8"/>
<feature type="domain" description="ABC transporter" evidence="10">
    <location>
        <begin position="253"/>
        <end position="497"/>
    </location>
</feature>
<dbReference type="PANTHER" id="PTHR43790:SF3">
    <property type="entry name" value="D-ALLOSE IMPORT ATP-BINDING PROTEIN ALSA-RELATED"/>
    <property type="match status" value="1"/>
</dbReference>
<keyword evidence="4" id="KW-0762">Sugar transport</keyword>
<keyword evidence="8" id="KW-1278">Translocase</keyword>
<dbReference type="GO" id="GO:0005886">
    <property type="term" value="C:plasma membrane"/>
    <property type="evidence" value="ECO:0007669"/>
    <property type="project" value="UniProtKB-SubCell"/>
</dbReference>
<comment type="subcellular location">
    <subcellularLocation>
        <location evidence="1">Cell membrane</location>
        <topology evidence="1">Peripheral membrane protein</topology>
    </subcellularLocation>
</comment>
<dbReference type="InterPro" id="IPR003593">
    <property type="entry name" value="AAA+_ATPase"/>
</dbReference>
<dbReference type="eggNOG" id="COG1129">
    <property type="taxonomic scope" value="Bacteria"/>
</dbReference>
<evidence type="ECO:0000256" key="2">
    <source>
        <dbReference type="ARBA" id="ARBA00022448"/>
    </source>
</evidence>
<dbReference type="Pfam" id="PF00005">
    <property type="entry name" value="ABC_tran"/>
    <property type="match status" value="2"/>
</dbReference>
<dbReference type="SMART" id="SM00382">
    <property type="entry name" value="AAA"/>
    <property type="match status" value="2"/>
</dbReference>
<organism evidence="11 12">
    <name type="scientific">Caldicellulosiruptor hydrothermalis (strain DSM 18901 / VKM B-2411 / 108)</name>
    <dbReference type="NCBI Taxonomy" id="632292"/>
    <lineage>
        <taxon>Bacteria</taxon>
        <taxon>Bacillati</taxon>
        <taxon>Bacillota</taxon>
        <taxon>Bacillota incertae sedis</taxon>
        <taxon>Caldicellulosiruptorales</taxon>
        <taxon>Caldicellulosiruptoraceae</taxon>
        <taxon>Caldicellulosiruptor</taxon>
    </lineage>
</organism>
<dbReference type="CDD" id="cd03216">
    <property type="entry name" value="ABC_Carb_Monos_I"/>
    <property type="match status" value="1"/>
</dbReference>
<proteinExistence type="predicted"/>
<evidence type="ECO:0000313" key="11">
    <source>
        <dbReference type="EMBL" id="ADQ06403.1"/>
    </source>
</evidence>
<evidence type="ECO:0000256" key="1">
    <source>
        <dbReference type="ARBA" id="ARBA00004202"/>
    </source>
</evidence>
<keyword evidence="12" id="KW-1185">Reference proteome</keyword>
<dbReference type="PROSITE" id="PS00211">
    <property type="entry name" value="ABC_TRANSPORTER_1"/>
    <property type="match status" value="1"/>
</dbReference>
<keyword evidence="9" id="KW-0472">Membrane</keyword>
<dbReference type="Proteomes" id="UP000006890">
    <property type="component" value="Chromosome"/>
</dbReference>
<evidence type="ECO:0000256" key="5">
    <source>
        <dbReference type="ARBA" id="ARBA00022737"/>
    </source>
</evidence>
<dbReference type="STRING" id="632292.Calhy_0662"/>
<dbReference type="FunFam" id="3.40.50.300:FF:000127">
    <property type="entry name" value="Ribose import ATP-binding protein RbsA"/>
    <property type="match status" value="1"/>
</dbReference>
<gene>
    <name evidence="11" type="ordered locus">Calhy_0662</name>
</gene>
<evidence type="ECO:0000256" key="6">
    <source>
        <dbReference type="ARBA" id="ARBA00022741"/>
    </source>
</evidence>
<reference key="1">
    <citation type="submission" date="2010-09" db="EMBL/GenBank/DDBJ databases">
        <title>Complete sequence of Caldicellulosiruptor hydrothermalis 108.</title>
        <authorList>
            <consortium name="US DOE Joint Genome Institute"/>
            <person name="Lucas S."/>
            <person name="Copeland A."/>
            <person name="Lapidus A."/>
            <person name="Cheng J.-F."/>
            <person name="Bruce D."/>
            <person name="Goodwin L."/>
            <person name="Pitluck S."/>
            <person name="Davenport K."/>
            <person name="Detter J.C."/>
            <person name="Han C."/>
            <person name="Tapia R."/>
            <person name="Land M."/>
            <person name="Hauser L."/>
            <person name="Chang Y.-J."/>
            <person name="Jeffries C."/>
            <person name="Kyrpides N."/>
            <person name="Ivanova N."/>
            <person name="Mikhailova N."/>
            <person name="Blumer-Schuette S.E."/>
            <person name="Kelly R.M."/>
            <person name="Woyke T."/>
        </authorList>
    </citation>
    <scope>NUCLEOTIDE SEQUENCE</scope>
    <source>
        <strain>108</strain>
    </source>
</reference>
<name>E4QDA8_CALH1</name>
<dbReference type="InterPro" id="IPR003439">
    <property type="entry name" value="ABC_transporter-like_ATP-bd"/>
</dbReference>
<evidence type="ECO:0000256" key="3">
    <source>
        <dbReference type="ARBA" id="ARBA00022475"/>
    </source>
</evidence>
<dbReference type="RefSeq" id="WP_013402605.1">
    <property type="nucleotide sequence ID" value="NC_014652.1"/>
</dbReference>
<evidence type="ECO:0000313" key="12">
    <source>
        <dbReference type="Proteomes" id="UP000006890"/>
    </source>
</evidence>